<dbReference type="AlphaFoldDB" id="A0A2P5AGA8"/>
<proteinExistence type="predicted"/>
<organism evidence="1 2">
    <name type="scientific">Parasponia andersonii</name>
    <name type="common">Sponia andersonii</name>
    <dbReference type="NCBI Taxonomy" id="3476"/>
    <lineage>
        <taxon>Eukaryota</taxon>
        <taxon>Viridiplantae</taxon>
        <taxon>Streptophyta</taxon>
        <taxon>Embryophyta</taxon>
        <taxon>Tracheophyta</taxon>
        <taxon>Spermatophyta</taxon>
        <taxon>Magnoliopsida</taxon>
        <taxon>eudicotyledons</taxon>
        <taxon>Gunneridae</taxon>
        <taxon>Pentapetalae</taxon>
        <taxon>rosids</taxon>
        <taxon>fabids</taxon>
        <taxon>Rosales</taxon>
        <taxon>Cannabaceae</taxon>
        <taxon>Parasponia</taxon>
    </lineage>
</organism>
<protein>
    <submittedName>
        <fullName evidence="1">Uncharacterized protein</fullName>
    </submittedName>
</protein>
<evidence type="ECO:0000313" key="1">
    <source>
        <dbReference type="EMBL" id="PON35576.1"/>
    </source>
</evidence>
<dbReference type="EMBL" id="JXTB01000606">
    <property type="protein sequence ID" value="PON35576.1"/>
    <property type="molecule type" value="Genomic_DNA"/>
</dbReference>
<reference evidence="2" key="1">
    <citation type="submission" date="2016-06" db="EMBL/GenBank/DDBJ databases">
        <title>Parallel loss of symbiosis genes in relatives of nitrogen-fixing non-legume Parasponia.</title>
        <authorList>
            <person name="Van Velzen R."/>
            <person name="Holmer R."/>
            <person name="Bu F."/>
            <person name="Rutten L."/>
            <person name="Van Zeijl A."/>
            <person name="Liu W."/>
            <person name="Santuari L."/>
            <person name="Cao Q."/>
            <person name="Sharma T."/>
            <person name="Shen D."/>
            <person name="Roswanjaya Y."/>
            <person name="Wardhani T."/>
            <person name="Kalhor M.S."/>
            <person name="Jansen J."/>
            <person name="Van den Hoogen J."/>
            <person name="Gungor B."/>
            <person name="Hartog M."/>
            <person name="Hontelez J."/>
            <person name="Verver J."/>
            <person name="Yang W.-C."/>
            <person name="Schijlen E."/>
            <person name="Repin R."/>
            <person name="Schilthuizen M."/>
            <person name="Schranz E."/>
            <person name="Heidstra R."/>
            <person name="Miyata K."/>
            <person name="Fedorova E."/>
            <person name="Kohlen W."/>
            <person name="Bisseling T."/>
            <person name="Smit S."/>
            <person name="Geurts R."/>
        </authorList>
    </citation>
    <scope>NUCLEOTIDE SEQUENCE [LARGE SCALE GENOMIC DNA]</scope>
    <source>
        <strain evidence="2">cv. WU1-14</strain>
    </source>
</reference>
<sequence length="55" mass="6582">MGFVWYLVRAALAERVKRNTTRVRQSGRLRVEKSVQTENPGLIEKRRNPMQYDIY</sequence>
<accession>A0A2P5AGA8</accession>
<name>A0A2P5AGA8_PARAD</name>
<gene>
    <name evidence="1" type="ORF">PanWU01x14_335250</name>
</gene>
<dbReference type="Proteomes" id="UP000237105">
    <property type="component" value="Unassembled WGS sequence"/>
</dbReference>
<comment type="caution">
    <text evidence="1">The sequence shown here is derived from an EMBL/GenBank/DDBJ whole genome shotgun (WGS) entry which is preliminary data.</text>
</comment>
<evidence type="ECO:0000313" key="2">
    <source>
        <dbReference type="Proteomes" id="UP000237105"/>
    </source>
</evidence>
<keyword evidence="2" id="KW-1185">Reference proteome</keyword>